<accession>A0ABY9Z0G5</accession>
<evidence type="ECO:0000256" key="8">
    <source>
        <dbReference type="ARBA" id="ARBA00023136"/>
    </source>
</evidence>
<dbReference type="Pfam" id="PF12019">
    <property type="entry name" value="GspH"/>
    <property type="match status" value="1"/>
</dbReference>
<keyword evidence="4" id="KW-0488">Methylation</keyword>
<sequence length="173" mass="18326">MAASAQRGTTLLELLVALALVALLASVGYPHMRGLTERSAQRAALSQLQSALTLARHTAITRSERVFVCPRAGSANACGLDWSRTLLVVTGDTRAPLPAERIVRALPDSDARITYNRGWRRVRFSPLGHSSGHNGTFTVCPAGNVTSGGNNTLVLSQLGRIRVTHTPDGCAAS</sequence>
<dbReference type="InterPro" id="IPR012902">
    <property type="entry name" value="N_methyl_site"/>
</dbReference>
<evidence type="ECO:0000313" key="12">
    <source>
        <dbReference type="EMBL" id="WNK20612.1"/>
    </source>
</evidence>
<gene>
    <name evidence="12" type="ORF">P1P91_02685</name>
</gene>
<keyword evidence="8" id="KW-0472">Membrane</keyword>
<evidence type="ECO:0000259" key="11">
    <source>
        <dbReference type="Pfam" id="PF12019"/>
    </source>
</evidence>
<reference evidence="12 13" key="1">
    <citation type="submission" date="2023-03" db="EMBL/GenBank/DDBJ databases">
        <title>Halomonas sp. nov., isolated from Korean tranditional fermented seafood 'Jeotgal'.</title>
        <authorList>
            <person name="Kim B."/>
            <person name="Shin N.-R."/>
        </authorList>
    </citation>
    <scope>NUCLEOTIDE SEQUENCE [LARGE SCALE GENOMIC DNA]</scope>
    <source>
        <strain evidence="12 13">SG2L-4</strain>
    </source>
</reference>
<keyword evidence="13" id="KW-1185">Reference proteome</keyword>
<evidence type="ECO:0000313" key="13">
    <source>
        <dbReference type="Proteomes" id="UP001301869"/>
    </source>
</evidence>
<comment type="subcellular location">
    <subcellularLocation>
        <location evidence="1">Cell inner membrane</location>
        <topology evidence="1">Single-pass membrane protein</topology>
    </subcellularLocation>
</comment>
<evidence type="ECO:0000256" key="9">
    <source>
        <dbReference type="ARBA" id="ARBA00025772"/>
    </source>
</evidence>
<evidence type="ECO:0000256" key="4">
    <source>
        <dbReference type="ARBA" id="ARBA00022481"/>
    </source>
</evidence>
<dbReference type="SUPFAM" id="SSF54523">
    <property type="entry name" value="Pili subunits"/>
    <property type="match status" value="1"/>
</dbReference>
<dbReference type="NCBIfam" id="TIGR02532">
    <property type="entry name" value="IV_pilin_GFxxxE"/>
    <property type="match status" value="1"/>
</dbReference>
<evidence type="ECO:0000256" key="2">
    <source>
        <dbReference type="ARBA" id="ARBA00021549"/>
    </source>
</evidence>
<evidence type="ECO:0000256" key="3">
    <source>
        <dbReference type="ARBA" id="ARBA00022475"/>
    </source>
</evidence>
<keyword evidence="6" id="KW-0812">Transmembrane</keyword>
<keyword evidence="7" id="KW-1133">Transmembrane helix</keyword>
<dbReference type="EMBL" id="CP119391">
    <property type="protein sequence ID" value="WNK20612.1"/>
    <property type="molecule type" value="Genomic_DNA"/>
</dbReference>
<name>A0ABY9Z0G5_9GAMM</name>
<dbReference type="Pfam" id="PF07963">
    <property type="entry name" value="N_methyl"/>
    <property type="match status" value="1"/>
</dbReference>
<evidence type="ECO:0000256" key="5">
    <source>
        <dbReference type="ARBA" id="ARBA00022519"/>
    </source>
</evidence>
<feature type="domain" description="General secretion pathway GspH" evidence="11">
    <location>
        <begin position="46"/>
        <end position="159"/>
    </location>
</feature>
<protein>
    <recommendedName>
        <fullName evidence="2">Type II secretion system protein H</fullName>
    </recommendedName>
    <alternativeName>
        <fullName evidence="10">General secretion pathway protein H</fullName>
    </alternativeName>
</protein>
<dbReference type="InterPro" id="IPR022346">
    <property type="entry name" value="T2SS_GspH"/>
</dbReference>
<dbReference type="Proteomes" id="UP001301869">
    <property type="component" value="Chromosome"/>
</dbReference>
<keyword evidence="5" id="KW-0997">Cell inner membrane</keyword>
<dbReference type="Gene3D" id="3.55.40.10">
    <property type="entry name" value="minor pseudopilin epsh domain"/>
    <property type="match status" value="1"/>
</dbReference>
<evidence type="ECO:0000256" key="1">
    <source>
        <dbReference type="ARBA" id="ARBA00004377"/>
    </source>
</evidence>
<organism evidence="12 13">
    <name type="scientific">Halomonas piscis</name>
    <dbReference type="NCBI Taxonomy" id="3031727"/>
    <lineage>
        <taxon>Bacteria</taxon>
        <taxon>Pseudomonadati</taxon>
        <taxon>Pseudomonadota</taxon>
        <taxon>Gammaproteobacteria</taxon>
        <taxon>Oceanospirillales</taxon>
        <taxon>Halomonadaceae</taxon>
        <taxon>Halomonas</taxon>
    </lineage>
</organism>
<proteinExistence type="inferred from homology"/>
<dbReference type="RefSeq" id="WP_311884348.1">
    <property type="nucleotide sequence ID" value="NZ_CP119391.1"/>
</dbReference>
<evidence type="ECO:0000256" key="10">
    <source>
        <dbReference type="ARBA" id="ARBA00030775"/>
    </source>
</evidence>
<dbReference type="InterPro" id="IPR045584">
    <property type="entry name" value="Pilin-like"/>
</dbReference>
<keyword evidence="3" id="KW-1003">Cell membrane</keyword>
<evidence type="ECO:0000256" key="7">
    <source>
        <dbReference type="ARBA" id="ARBA00022989"/>
    </source>
</evidence>
<comment type="similarity">
    <text evidence="9">Belongs to the GSP H family.</text>
</comment>
<evidence type="ECO:0000256" key="6">
    <source>
        <dbReference type="ARBA" id="ARBA00022692"/>
    </source>
</evidence>